<accession>A0A2U3E2T8</accession>
<feature type="compositionally biased region" description="Basic residues" evidence="1">
    <location>
        <begin position="141"/>
        <end position="151"/>
    </location>
</feature>
<feature type="signal peptide" evidence="2">
    <location>
        <begin position="1"/>
        <end position="18"/>
    </location>
</feature>
<dbReference type="Proteomes" id="UP001287286">
    <property type="component" value="Unassembled WGS sequence"/>
</dbReference>
<name>A0A2U3E2T8_PURLI</name>
<dbReference type="Proteomes" id="UP000245956">
    <property type="component" value="Unassembled WGS sequence"/>
</dbReference>
<reference evidence="4 5" key="2">
    <citation type="journal article" date="2016" name="Front. Microbiol.">
        <title>Genome and transcriptome sequences reveal the specific parasitism of the nematophagous Purpureocillium lilacinum 36-1.</title>
        <authorList>
            <person name="Xie J."/>
            <person name="Li S."/>
            <person name="Mo C."/>
            <person name="Xiao X."/>
            <person name="Peng D."/>
            <person name="Wang G."/>
            <person name="Xiao Y."/>
        </authorList>
    </citation>
    <scope>NUCLEOTIDE SEQUENCE [LARGE SCALE GENOMIC DNA]</scope>
    <source>
        <strain evidence="4 5">36-1</strain>
    </source>
</reference>
<sequence>MKLTLFSIAALCAPAVLGAATRPTEVKDHDRHAVNKHPKPPCKLDVECQEFLSHLHESGAEGGGIAAEAGEAQASNSWFHEFSSGQGAAYAKCEKQLTACGYDLSKFRAKEQDHHKGGKGKGRDGDDDDEEESEDEEKPKKERKKGKKNRKGDKDKDDDKKDKDEDKDEEKDEDKKDEDKKAKAEDKDGRLVGTGQWAHRLPENLRPSSGSAAHFQVPGSGPLRRPVVGLGTLPPASSAPPSTAWGF</sequence>
<evidence type="ECO:0000313" key="6">
    <source>
        <dbReference type="Proteomes" id="UP001287286"/>
    </source>
</evidence>
<reference evidence="4" key="1">
    <citation type="submission" date="2015-05" db="EMBL/GenBank/DDBJ databases">
        <authorList>
            <person name="Wang D.B."/>
            <person name="Wang M."/>
        </authorList>
    </citation>
    <scope>NUCLEOTIDE SEQUENCE</scope>
    <source>
        <strain evidence="4">36-1</strain>
    </source>
</reference>
<feature type="chain" id="PRO_5015576581" evidence="2">
    <location>
        <begin position="19"/>
        <end position="247"/>
    </location>
</feature>
<gene>
    <name evidence="4" type="ORF">PCL_01911</name>
    <name evidence="3" type="ORF">Purlil1_30</name>
</gene>
<comment type="caution">
    <text evidence="4">The sequence shown here is derived from an EMBL/GenBank/DDBJ whole genome shotgun (WGS) entry which is preliminary data.</text>
</comment>
<evidence type="ECO:0000313" key="4">
    <source>
        <dbReference type="EMBL" id="PWI68822.1"/>
    </source>
</evidence>
<proteinExistence type="predicted"/>
<feature type="region of interest" description="Disordered" evidence="1">
    <location>
        <begin position="110"/>
        <end position="247"/>
    </location>
</feature>
<keyword evidence="2" id="KW-0732">Signal</keyword>
<feature type="compositionally biased region" description="Acidic residues" evidence="1">
    <location>
        <begin position="125"/>
        <end position="136"/>
    </location>
</feature>
<organism evidence="4 5">
    <name type="scientific">Purpureocillium lilacinum</name>
    <name type="common">Paecilomyces lilacinus</name>
    <dbReference type="NCBI Taxonomy" id="33203"/>
    <lineage>
        <taxon>Eukaryota</taxon>
        <taxon>Fungi</taxon>
        <taxon>Dikarya</taxon>
        <taxon>Ascomycota</taxon>
        <taxon>Pezizomycotina</taxon>
        <taxon>Sordariomycetes</taxon>
        <taxon>Hypocreomycetidae</taxon>
        <taxon>Hypocreales</taxon>
        <taxon>Ophiocordycipitaceae</taxon>
        <taxon>Purpureocillium</taxon>
    </lineage>
</organism>
<feature type="compositionally biased region" description="Basic and acidic residues" evidence="1">
    <location>
        <begin position="173"/>
        <end position="190"/>
    </location>
</feature>
<dbReference type="AlphaFoldDB" id="A0A2U3E2T8"/>
<protein>
    <submittedName>
        <fullName evidence="4">Uncharacterized protein</fullName>
    </submittedName>
</protein>
<reference evidence="3 6" key="4">
    <citation type="journal article" date="2024" name="Microbiol. Resour. Announc.">
        <title>Genome annotations for the ascomycete fungi Trichoderma harzianum, Trichoderma aggressivum, and Purpureocillium lilacinum.</title>
        <authorList>
            <person name="Beijen E.P.W."/>
            <person name="Ohm R.A."/>
        </authorList>
    </citation>
    <scope>NUCLEOTIDE SEQUENCE [LARGE SCALE GENOMIC DNA]</scope>
    <source>
        <strain evidence="3 6">CBS 150709</strain>
    </source>
</reference>
<dbReference type="EMBL" id="LCWV01000014">
    <property type="protein sequence ID" value="PWI68822.1"/>
    <property type="molecule type" value="Genomic_DNA"/>
</dbReference>
<keyword evidence="6" id="KW-1185">Reference proteome</keyword>
<dbReference type="EMBL" id="JAWRVI010000001">
    <property type="protein sequence ID" value="KAK4095234.1"/>
    <property type="molecule type" value="Genomic_DNA"/>
</dbReference>
<evidence type="ECO:0000313" key="3">
    <source>
        <dbReference type="EMBL" id="KAK4095234.1"/>
    </source>
</evidence>
<evidence type="ECO:0000313" key="5">
    <source>
        <dbReference type="Proteomes" id="UP000245956"/>
    </source>
</evidence>
<feature type="compositionally biased region" description="Low complexity" evidence="1">
    <location>
        <begin position="234"/>
        <end position="247"/>
    </location>
</feature>
<evidence type="ECO:0000256" key="1">
    <source>
        <dbReference type="SAM" id="MobiDB-lite"/>
    </source>
</evidence>
<feature type="compositionally biased region" description="Basic and acidic residues" evidence="1">
    <location>
        <begin position="152"/>
        <end position="164"/>
    </location>
</feature>
<evidence type="ECO:0000256" key="2">
    <source>
        <dbReference type="SAM" id="SignalP"/>
    </source>
</evidence>
<reference evidence="3" key="3">
    <citation type="submission" date="2023-11" db="EMBL/GenBank/DDBJ databases">
        <authorList>
            <person name="Beijen E."/>
            <person name="Ohm R.A."/>
        </authorList>
    </citation>
    <scope>NUCLEOTIDE SEQUENCE</scope>
    <source>
        <strain evidence="3">CBS 150709</strain>
    </source>
</reference>